<keyword evidence="3" id="KW-1185">Reference proteome</keyword>
<dbReference type="PANTHER" id="PTHR31435:SF10">
    <property type="entry name" value="BSR4717 PROTEIN"/>
    <property type="match status" value="1"/>
</dbReference>
<dbReference type="GO" id="GO:0016746">
    <property type="term" value="F:acyltransferase activity"/>
    <property type="evidence" value="ECO:0007669"/>
    <property type="project" value="UniProtKB-KW"/>
</dbReference>
<dbReference type="RefSeq" id="WP_366589992.1">
    <property type="nucleotide sequence ID" value="NZ_JBHSCL010000004.1"/>
</dbReference>
<dbReference type="PANTHER" id="PTHR31435">
    <property type="entry name" value="PROTEIN NATD1"/>
    <property type="match status" value="1"/>
</dbReference>
<reference evidence="3" key="1">
    <citation type="journal article" date="2019" name="Int. J. Syst. Evol. Microbiol.">
        <title>The Global Catalogue of Microorganisms (GCM) 10K type strain sequencing project: providing services to taxonomists for standard genome sequencing and annotation.</title>
        <authorList>
            <consortium name="The Broad Institute Genomics Platform"/>
            <consortium name="The Broad Institute Genome Sequencing Center for Infectious Disease"/>
            <person name="Wu L."/>
            <person name="Ma J."/>
        </authorList>
    </citation>
    <scope>NUCLEOTIDE SEQUENCE [LARGE SCALE GENOMIC DNA]</scope>
    <source>
        <strain evidence="3">CGMCC 1.15774</strain>
    </source>
</reference>
<proteinExistence type="predicted"/>
<evidence type="ECO:0000313" key="2">
    <source>
        <dbReference type="EMBL" id="MFC4219833.1"/>
    </source>
</evidence>
<keyword evidence="2" id="KW-0808">Transferase</keyword>
<dbReference type="Gene3D" id="3.40.630.30">
    <property type="match status" value="1"/>
</dbReference>
<dbReference type="InterPro" id="IPR016181">
    <property type="entry name" value="Acyl_CoA_acyltransferase"/>
</dbReference>
<keyword evidence="2" id="KW-0012">Acyltransferase</keyword>
<dbReference type="EMBL" id="JBHSCL010000004">
    <property type="protein sequence ID" value="MFC4219833.1"/>
    <property type="molecule type" value="Genomic_DNA"/>
</dbReference>
<dbReference type="PROSITE" id="PS51729">
    <property type="entry name" value="GNAT_YJDJ"/>
    <property type="match status" value="1"/>
</dbReference>
<protein>
    <submittedName>
        <fullName evidence="2">GNAT family N-acetyltransferase</fullName>
        <ecNumber evidence="2">2.3.1.-</ecNumber>
    </submittedName>
</protein>
<accession>A0ABV8PI20</accession>
<evidence type="ECO:0000259" key="1">
    <source>
        <dbReference type="PROSITE" id="PS51729"/>
    </source>
</evidence>
<gene>
    <name evidence="2" type="ORF">ACFOWS_06805</name>
</gene>
<name>A0ABV8PI20_9FLAO</name>
<evidence type="ECO:0000313" key="3">
    <source>
        <dbReference type="Proteomes" id="UP001595841"/>
    </source>
</evidence>
<organism evidence="2 3">
    <name type="scientific">Flagellimonas marina</name>
    <dbReference type="NCBI Taxonomy" id="1775168"/>
    <lineage>
        <taxon>Bacteria</taxon>
        <taxon>Pseudomonadati</taxon>
        <taxon>Bacteroidota</taxon>
        <taxon>Flavobacteriia</taxon>
        <taxon>Flavobacteriales</taxon>
        <taxon>Flavobacteriaceae</taxon>
        <taxon>Flagellimonas</taxon>
    </lineage>
</organism>
<sequence length="99" mass="11476">MEKQYKLVDNVDAKQFQFDLGDAIAKIEYIKAKEKIYLTHTEVPASYEGKGIGSELIKQTLEHIKAQDWTLIPLCPFVAVYLKRHPQWKELVMKGINIE</sequence>
<feature type="domain" description="N-acetyltransferase" evidence="1">
    <location>
        <begin position="8"/>
        <end position="93"/>
    </location>
</feature>
<dbReference type="InterPro" id="IPR031165">
    <property type="entry name" value="GNAT_YJDJ"/>
</dbReference>
<comment type="caution">
    <text evidence="2">The sequence shown here is derived from an EMBL/GenBank/DDBJ whole genome shotgun (WGS) entry which is preliminary data.</text>
</comment>
<dbReference type="InterPro" id="IPR045057">
    <property type="entry name" value="Gcn5-rel_NAT"/>
</dbReference>
<dbReference type="Proteomes" id="UP001595841">
    <property type="component" value="Unassembled WGS sequence"/>
</dbReference>
<dbReference type="EC" id="2.3.1.-" evidence="2"/>
<dbReference type="Pfam" id="PF14542">
    <property type="entry name" value="Acetyltransf_CG"/>
    <property type="match status" value="1"/>
</dbReference>
<dbReference type="SUPFAM" id="SSF55729">
    <property type="entry name" value="Acyl-CoA N-acyltransferases (Nat)"/>
    <property type="match status" value="1"/>
</dbReference>